<evidence type="ECO:0000313" key="1">
    <source>
        <dbReference type="EMBL" id="KAH7841204.1"/>
    </source>
</evidence>
<dbReference type="EMBL" id="CM037160">
    <property type="protein sequence ID" value="KAH7841204.1"/>
    <property type="molecule type" value="Genomic_DNA"/>
</dbReference>
<name>A0ACB7XK80_9ERIC</name>
<protein>
    <submittedName>
        <fullName evidence="1">Uncharacterized protein</fullName>
    </submittedName>
</protein>
<accession>A0ACB7XK80</accession>
<gene>
    <name evidence="1" type="ORF">Vadar_026981</name>
</gene>
<sequence length="95" mass="10894">MTLPHHYSYQDEANGSWWLEVGNELTAVGFWPKVIFSGLGDLANYVEWVSVLNEYGKIVNVDNAEEFADNKDLYEVRDLGYKGDYFGRIIPIWGS</sequence>
<reference evidence="1 2" key="1">
    <citation type="journal article" date="2021" name="Hortic Res">
        <title>High-quality reference genome and annotation aids understanding of berry development for evergreen blueberry (Vaccinium darrowii).</title>
        <authorList>
            <person name="Yu J."/>
            <person name="Hulse-Kemp A.M."/>
            <person name="Babiker E."/>
            <person name="Staton M."/>
        </authorList>
    </citation>
    <scope>NUCLEOTIDE SEQUENCE [LARGE SCALE GENOMIC DNA]</scope>
    <source>
        <strain evidence="2">cv. NJ 8807/NJ 8810</strain>
        <tissue evidence="1">Young leaf</tissue>
    </source>
</reference>
<evidence type="ECO:0000313" key="2">
    <source>
        <dbReference type="Proteomes" id="UP000828048"/>
    </source>
</evidence>
<comment type="caution">
    <text evidence="1">The sequence shown here is derived from an EMBL/GenBank/DDBJ whole genome shotgun (WGS) entry which is preliminary data.</text>
</comment>
<organism evidence="1 2">
    <name type="scientific">Vaccinium darrowii</name>
    <dbReference type="NCBI Taxonomy" id="229202"/>
    <lineage>
        <taxon>Eukaryota</taxon>
        <taxon>Viridiplantae</taxon>
        <taxon>Streptophyta</taxon>
        <taxon>Embryophyta</taxon>
        <taxon>Tracheophyta</taxon>
        <taxon>Spermatophyta</taxon>
        <taxon>Magnoliopsida</taxon>
        <taxon>eudicotyledons</taxon>
        <taxon>Gunneridae</taxon>
        <taxon>Pentapetalae</taxon>
        <taxon>asterids</taxon>
        <taxon>Ericales</taxon>
        <taxon>Ericaceae</taxon>
        <taxon>Vaccinioideae</taxon>
        <taxon>Vaccinieae</taxon>
        <taxon>Vaccinium</taxon>
    </lineage>
</organism>
<proteinExistence type="predicted"/>
<dbReference type="Proteomes" id="UP000828048">
    <property type="component" value="Chromosome 10"/>
</dbReference>
<keyword evidence="2" id="KW-1185">Reference proteome</keyword>